<dbReference type="KEGG" id="cgo:Corgl_1127"/>
<dbReference type="Pfam" id="PF10066">
    <property type="entry name" value="DUF2304"/>
    <property type="match status" value="1"/>
</dbReference>
<feature type="transmembrane region" description="Helical" evidence="1">
    <location>
        <begin position="36"/>
        <end position="63"/>
    </location>
</feature>
<dbReference type="EMBL" id="CP002628">
    <property type="protein sequence ID" value="AEB07233.1"/>
    <property type="molecule type" value="Genomic_DNA"/>
</dbReference>
<dbReference type="RefSeq" id="WP_013708976.1">
    <property type="nucleotide sequence ID" value="NC_015389.1"/>
</dbReference>
<accession>F2N850</accession>
<evidence type="ECO:0008006" key="4">
    <source>
        <dbReference type="Google" id="ProtNLM"/>
    </source>
</evidence>
<dbReference type="HOGENOM" id="CLU_134280_2_1_11"/>
<proteinExistence type="predicted"/>
<sequence length="113" mass="12748">MPVGSQIAIAIVCLVLLVYVLHLVKHERLQLRYSLLWLMLTTLTLLCAIFPKPLFSMSTFFGFETASNFIYFVGLLFSLVIMLSLSSIVSKQSTSIKNLAQRVALLEHNLTKK</sequence>
<evidence type="ECO:0000313" key="3">
    <source>
        <dbReference type="Proteomes" id="UP000006851"/>
    </source>
</evidence>
<name>F2N850_CORGP</name>
<dbReference type="STRING" id="700015.Corgl_1127"/>
<keyword evidence="3" id="KW-1185">Reference proteome</keyword>
<reference evidence="3" key="1">
    <citation type="journal article" date="2013" name="Stand. Genomic Sci.">
        <title>Complete genome sequence of Coriobacterium glomerans type strain (PW2(T)) from the midgut of Pyrrhocoris apterus L. (red soldier bug).</title>
        <authorList>
            <person name="Stackebrandt E."/>
            <person name="Zeytun A."/>
            <person name="Lapidus A."/>
            <person name="Nolan M."/>
            <person name="Lucas S."/>
            <person name="Hammon N."/>
            <person name="Deshpande S."/>
            <person name="Cheng J.F."/>
            <person name="Tapia R."/>
            <person name="Goodwin L.A."/>
            <person name="Pitluck S."/>
            <person name="Liolios K."/>
            <person name="Pagani I."/>
            <person name="Ivanova N."/>
            <person name="Mavromatis K."/>
            <person name="Mikhailova N."/>
            <person name="Huntemann M."/>
            <person name="Pati A."/>
            <person name="Chen A."/>
            <person name="Palaniappan K."/>
            <person name="Chang Y.J."/>
            <person name="Land M."/>
            <person name="Hauser L."/>
            <person name="Rohde M."/>
            <person name="Pukall R."/>
            <person name="Goker M."/>
            <person name="Detter J.C."/>
            <person name="Woyke T."/>
            <person name="Bristow J."/>
            <person name="Eisen J.A."/>
            <person name="Markowitz V."/>
            <person name="Hugenholtz P."/>
            <person name="Kyrpides N.C."/>
            <person name="Klenk H.P."/>
        </authorList>
    </citation>
    <scope>NUCLEOTIDE SEQUENCE</scope>
    <source>
        <strain evidence="3">ATCC 49209 / DSM 20642 / JCM 10262 / PW2</strain>
    </source>
</reference>
<dbReference type="InterPro" id="IPR019277">
    <property type="entry name" value="DUF2304"/>
</dbReference>
<keyword evidence="1" id="KW-1133">Transmembrane helix</keyword>
<dbReference type="eggNOG" id="COG2456">
    <property type="taxonomic scope" value="Bacteria"/>
</dbReference>
<protein>
    <recommendedName>
        <fullName evidence="4">DUF2304 domain-containing protein</fullName>
    </recommendedName>
</protein>
<feature type="transmembrane region" description="Helical" evidence="1">
    <location>
        <begin position="6"/>
        <end position="24"/>
    </location>
</feature>
<dbReference type="Proteomes" id="UP000006851">
    <property type="component" value="Chromosome"/>
</dbReference>
<gene>
    <name evidence="2" type="ordered locus">Corgl_1127</name>
</gene>
<keyword evidence="1" id="KW-0472">Membrane</keyword>
<feature type="transmembrane region" description="Helical" evidence="1">
    <location>
        <begin position="69"/>
        <end position="89"/>
    </location>
</feature>
<keyword evidence="1" id="KW-0812">Transmembrane</keyword>
<evidence type="ECO:0000313" key="2">
    <source>
        <dbReference type="EMBL" id="AEB07233.1"/>
    </source>
</evidence>
<dbReference type="AlphaFoldDB" id="F2N850"/>
<evidence type="ECO:0000256" key="1">
    <source>
        <dbReference type="SAM" id="Phobius"/>
    </source>
</evidence>
<organism evidence="2 3">
    <name type="scientific">Coriobacterium glomerans (strain ATCC 49209 / DSM 20642 / JCM 10262 / PW2)</name>
    <dbReference type="NCBI Taxonomy" id="700015"/>
    <lineage>
        <taxon>Bacteria</taxon>
        <taxon>Bacillati</taxon>
        <taxon>Actinomycetota</taxon>
        <taxon>Coriobacteriia</taxon>
        <taxon>Coriobacteriales</taxon>
        <taxon>Coriobacteriaceae</taxon>
        <taxon>Coriobacterium</taxon>
    </lineage>
</organism>